<dbReference type="PANTHER" id="PTHR34154">
    <property type="entry name" value="ALKALI-SENSITIVE LINKAGE PROTEIN 1"/>
    <property type="match status" value="1"/>
</dbReference>
<evidence type="ECO:0000259" key="3">
    <source>
        <dbReference type="Pfam" id="PF11790"/>
    </source>
</evidence>
<dbReference type="Pfam" id="PF11790">
    <property type="entry name" value="Glyco_hydro_cc"/>
    <property type="match status" value="1"/>
</dbReference>
<evidence type="ECO:0000313" key="4">
    <source>
        <dbReference type="EMBL" id="KAG5637051.1"/>
    </source>
</evidence>
<dbReference type="GO" id="GO:0009277">
    <property type="term" value="C:fungal-type cell wall"/>
    <property type="evidence" value="ECO:0007669"/>
    <property type="project" value="TreeGrafter"/>
</dbReference>
<dbReference type="Proteomes" id="UP000717328">
    <property type="component" value="Unassembled WGS sequence"/>
</dbReference>
<dbReference type="OrthoDB" id="5959761at2759"/>
<reference evidence="4" key="1">
    <citation type="submission" date="2021-02" db="EMBL/GenBank/DDBJ databases">
        <authorList>
            <person name="Nieuwenhuis M."/>
            <person name="Van De Peppel L.J.J."/>
        </authorList>
    </citation>
    <scope>NUCLEOTIDE SEQUENCE</scope>
    <source>
        <strain evidence="4">D49</strain>
    </source>
</reference>
<feature type="domain" description="Asl1-like glycosyl hydrolase catalytic" evidence="3">
    <location>
        <begin position="157"/>
        <end position="368"/>
    </location>
</feature>
<evidence type="ECO:0000256" key="2">
    <source>
        <dbReference type="SAM" id="SignalP"/>
    </source>
</evidence>
<keyword evidence="5" id="KW-1185">Reference proteome</keyword>
<feature type="compositionally biased region" description="Basic residues" evidence="1">
    <location>
        <begin position="48"/>
        <end position="61"/>
    </location>
</feature>
<dbReference type="InterPro" id="IPR017853">
    <property type="entry name" value="GH"/>
</dbReference>
<accession>A0A9P7K6R4</accession>
<feature type="compositionally biased region" description="Pro residues" evidence="1">
    <location>
        <begin position="78"/>
        <end position="88"/>
    </location>
</feature>
<feature type="signal peptide" evidence="2">
    <location>
        <begin position="1"/>
        <end position="29"/>
    </location>
</feature>
<comment type="caution">
    <text evidence="4">The sequence shown here is derived from an EMBL/GenBank/DDBJ whole genome shotgun (WGS) entry which is preliminary data.</text>
</comment>
<feature type="compositionally biased region" description="Low complexity" evidence="1">
    <location>
        <begin position="62"/>
        <end position="77"/>
    </location>
</feature>
<feature type="compositionally biased region" description="Low complexity" evidence="1">
    <location>
        <begin position="89"/>
        <end position="106"/>
    </location>
</feature>
<reference evidence="4" key="2">
    <citation type="submission" date="2021-10" db="EMBL/GenBank/DDBJ databases">
        <title>Phylogenomics reveals ancestral predisposition of the termite-cultivated fungus Termitomyces towards a domesticated lifestyle.</title>
        <authorList>
            <person name="Auxier B."/>
            <person name="Grum-Grzhimaylo A."/>
            <person name="Cardenas M.E."/>
            <person name="Lodge J.D."/>
            <person name="Laessoe T."/>
            <person name="Pedersen O."/>
            <person name="Smith M.E."/>
            <person name="Kuyper T.W."/>
            <person name="Franco-Molano E.A."/>
            <person name="Baroni T.J."/>
            <person name="Aanen D.K."/>
        </authorList>
    </citation>
    <scope>NUCLEOTIDE SEQUENCE</scope>
    <source>
        <strain evidence="4">D49</strain>
    </source>
</reference>
<dbReference type="GO" id="GO:0071966">
    <property type="term" value="P:fungal-type cell wall polysaccharide metabolic process"/>
    <property type="evidence" value="ECO:0007669"/>
    <property type="project" value="TreeGrafter"/>
</dbReference>
<sequence length="370" mass="39683">MAVTKLLNLLAVSSLAILACSYGATPVSALSIDNHHLARSPAHGHAALAKKRRASSKRCKPRPTSSLSSSAGTTTTPPATPPAPPKTTPPASSSSTKAAPAPTSSAGSGGGGGNSGSNSGSGKAGLGWPQDDDTALINFKTNQVTAYDLFSSIPVLIYNWSPWISTKAKSLGYNAIPMMWGEKQAADFKRLVVRGYAETVLGFNEPNQSGQSDMTPQRAAQLWQEYIQPLKPQGYSLITPACTNAPSGKTWQQEFMAACKGCSFDGLAIHWYGTKAQDFIDYITDMHNTFGLPIWVTEYACQSFDGRTPQCTKDQVFSFMSQTKNFMDNTPWVARYFWFGAMYDMGNVNSLNQLLGPGGKPTALGNAYIY</sequence>
<dbReference type="Gene3D" id="3.20.20.80">
    <property type="entry name" value="Glycosidases"/>
    <property type="match status" value="1"/>
</dbReference>
<dbReference type="PANTHER" id="PTHR34154:SF3">
    <property type="entry name" value="ALKALI-SENSITIVE LINKAGE PROTEIN 1"/>
    <property type="match status" value="1"/>
</dbReference>
<keyword evidence="2" id="KW-0732">Signal</keyword>
<dbReference type="PROSITE" id="PS51257">
    <property type="entry name" value="PROKAR_LIPOPROTEIN"/>
    <property type="match status" value="1"/>
</dbReference>
<name>A0A9P7K6R4_9AGAR</name>
<feature type="chain" id="PRO_5040119806" description="Asl1-like glycosyl hydrolase catalytic domain-containing protein" evidence="2">
    <location>
        <begin position="30"/>
        <end position="370"/>
    </location>
</feature>
<feature type="region of interest" description="Disordered" evidence="1">
    <location>
        <begin position="42"/>
        <end position="127"/>
    </location>
</feature>
<dbReference type="InterPro" id="IPR053183">
    <property type="entry name" value="ASL1"/>
</dbReference>
<proteinExistence type="predicted"/>
<gene>
    <name evidence="4" type="ORF">H0H81_005963</name>
</gene>
<evidence type="ECO:0000313" key="5">
    <source>
        <dbReference type="Proteomes" id="UP000717328"/>
    </source>
</evidence>
<protein>
    <recommendedName>
        <fullName evidence="3">Asl1-like glycosyl hydrolase catalytic domain-containing protein</fullName>
    </recommendedName>
</protein>
<dbReference type="InterPro" id="IPR024655">
    <property type="entry name" value="Asl1_glyco_hydro_catalytic"/>
</dbReference>
<dbReference type="SUPFAM" id="SSF51445">
    <property type="entry name" value="(Trans)glycosidases"/>
    <property type="match status" value="1"/>
</dbReference>
<organism evidence="4 5">
    <name type="scientific">Sphagnurus paluster</name>
    <dbReference type="NCBI Taxonomy" id="117069"/>
    <lineage>
        <taxon>Eukaryota</taxon>
        <taxon>Fungi</taxon>
        <taxon>Dikarya</taxon>
        <taxon>Basidiomycota</taxon>
        <taxon>Agaricomycotina</taxon>
        <taxon>Agaricomycetes</taxon>
        <taxon>Agaricomycetidae</taxon>
        <taxon>Agaricales</taxon>
        <taxon>Tricholomatineae</taxon>
        <taxon>Lyophyllaceae</taxon>
        <taxon>Sphagnurus</taxon>
    </lineage>
</organism>
<dbReference type="EMBL" id="JABCKI010005865">
    <property type="protein sequence ID" value="KAG5637051.1"/>
    <property type="molecule type" value="Genomic_DNA"/>
</dbReference>
<dbReference type="AlphaFoldDB" id="A0A9P7K6R4"/>
<evidence type="ECO:0000256" key="1">
    <source>
        <dbReference type="SAM" id="MobiDB-lite"/>
    </source>
</evidence>